<keyword evidence="3" id="KW-1185">Reference proteome</keyword>
<proteinExistence type="predicted"/>
<dbReference type="Proteomes" id="UP000010988">
    <property type="component" value="Unassembled WGS sequence"/>
</dbReference>
<dbReference type="EMBL" id="BANR01000001">
    <property type="protein sequence ID" value="GAC46850.1"/>
    <property type="molecule type" value="Genomic_DNA"/>
</dbReference>
<feature type="region of interest" description="Disordered" evidence="1">
    <location>
        <begin position="1"/>
        <end position="25"/>
    </location>
</feature>
<comment type="caution">
    <text evidence="2">The sequence shown here is derived from an EMBL/GenBank/DDBJ whole genome shotgun (WGS) entry which is preliminary data.</text>
</comment>
<dbReference type="AlphaFoldDB" id="L7KD96"/>
<dbReference type="STRING" id="1220583.GOACH_01_01690"/>
<evidence type="ECO:0000256" key="1">
    <source>
        <dbReference type="SAM" id="MobiDB-lite"/>
    </source>
</evidence>
<reference evidence="2 3" key="1">
    <citation type="submission" date="2012-12" db="EMBL/GenBank/DDBJ databases">
        <title>Whole genome shotgun sequence of Gordonia aichiensis NBRC 108223.</title>
        <authorList>
            <person name="Isaki-Nakamura S."/>
            <person name="Hosoyama A."/>
            <person name="Tsuchikane K."/>
            <person name="Ando Y."/>
            <person name="Baba S."/>
            <person name="Ohji S."/>
            <person name="Hamada M."/>
            <person name="Tamura T."/>
            <person name="Yamazoe A."/>
            <person name="Yamazaki S."/>
            <person name="Fujita N."/>
        </authorList>
    </citation>
    <scope>NUCLEOTIDE SEQUENCE [LARGE SCALE GENOMIC DNA]</scope>
    <source>
        <strain evidence="2 3">NBRC 108223</strain>
    </source>
</reference>
<name>L7KD96_9ACTN</name>
<sequence>MLTESLDFSMEPPRIETDTVPPDDETVYPTGVVAEAGAVATKSGKNNAAQESMQMVARRVTRLIPIGRRASLRLGFMVVLACVVGAGDRDHVVYIGRRGRRPRICGVIV</sequence>
<protein>
    <submittedName>
        <fullName evidence="2">Uncharacterized protein</fullName>
    </submittedName>
</protein>
<evidence type="ECO:0000313" key="3">
    <source>
        <dbReference type="Proteomes" id="UP000010988"/>
    </source>
</evidence>
<accession>L7KD96</accession>
<gene>
    <name evidence="2" type="ORF">GOACH_01_01690</name>
</gene>
<evidence type="ECO:0000313" key="2">
    <source>
        <dbReference type="EMBL" id="GAC46850.1"/>
    </source>
</evidence>
<organism evidence="2 3">
    <name type="scientific">Gordonia aichiensis NBRC 108223</name>
    <dbReference type="NCBI Taxonomy" id="1220583"/>
    <lineage>
        <taxon>Bacteria</taxon>
        <taxon>Bacillati</taxon>
        <taxon>Actinomycetota</taxon>
        <taxon>Actinomycetes</taxon>
        <taxon>Mycobacteriales</taxon>
        <taxon>Gordoniaceae</taxon>
        <taxon>Gordonia</taxon>
    </lineage>
</organism>